<protein>
    <recommendedName>
        <fullName evidence="3">C3H1-type domain-containing protein</fullName>
    </recommendedName>
</protein>
<evidence type="ECO:0000313" key="1">
    <source>
        <dbReference type="EMBL" id="ORZ30398.1"/>
    </source>
</evidence>
<keyword evidence="2" id="KW-1185">Reference proteome</keyword>
<dbReference type="OrthoDB" id="410307at2759"/>
<organism evidence="1 2">
    <name type="scientific">Catenaria anguillulae PL171</name>
    <dbReference type="NCBI Taxonomy" id="765915"/>
    <lineage>
        <taxon>Eukaryota</taxon>
        <taxon>Fungi</taxon>
        <taxon>Fungi incertae sedis</taxon>
        <taxon>Blastocladiomycota</taxon>
        <taxon>Blastocladiomycetes</taxon>
        <taxon>Blastocladiales</taxon>
        <taxon>Catenariaceae</taxon>
        <taxon>Catenaria</taxon>
    </lineage>
</organism>
<dbReference type="Proteomes" id="UP000193411">
    <property type="component" value="Unassembled WGS sequence"/>
</dbReference>
<proteinExistence type="predicted"/>
<evidence type="ECO:0000313" key="2">
    <source>
        <dbReference type="Proteomes" id="UP000193411"/>
    </source>
</evidence>
<feature type="non-terminal residue" evidence="1">
    <location>
        <position position="53"/>
    </location>
</feature>
<evidence type="ECO:0008006" key="3">
    <source>
        <dbReference type="Google" id="ProtNLM"/>
    </source>
</evidence>
<reference evidence="1 2" key="1">
    <citation type="submission" date="2016-07" db="EMBL/GenBank/DDBJ databases">
        <title>Pervasive Adenine N6-methylation of Active Genes in Fungi.</title>
        <authorList>
            <consortium name="DOE Joint Genome Institute"/>
            <person name="Mondo S.J."/>
            <person name="Dannebaum R.O."/>
            <person name="Kuo R.C."/>
            <person name="Labutti K."/>
            <person name="Haridas S."/>
            <person name="Kuo A."/>
            <person name="Salamov A."/>
            <person name="Ahrendt S.R."/>
            <person name="Lipzen A."/>
            <person name="Sullivan W."/>
            <person name="Andreopoulos W.B."/>
            <person name="Clum A."/>
            <person name="Lindquist E."/>
            <person name="Daum C."/>
            <person name="Ramamoorthy G.K."/>
            <person name="Gryganskyi A."/>
            <person name="Culley D."/>
            <person name="Magnuson J.K."/>
            <person name="James T.Y."/>
            <person name="O'Malley M.A."/>
            <person name="Stajich J.E."/>
            <person name="Spatafora J.W."/>
            <person name="Visel A."/>
            <person name="Grigoriev I.V."/>
        </authorList>
    </citation>
    <scope>NUCLEOTIDE SEQUENCE [LARGE SCALE GENOMIC DNA]</scope>
    <source>
        <strain evidence="1 2">PL171</strain>
    </source>
</reference>
<gene>
    <name evidence="1" type="ORF">BCR44DRAFT_198361</name>
</gene>
<dbReference type="EMBL" id="MCFL01000086">
    <property type="protein sequence ID" value="ORZ30398.1"/>
    <property type="molecule type" value="Genomic_DNA"/>
</dbReference>
<name>A0A1Y2H738_9FUNG</name>
<comment type="caution">
    <text evidence="1">The sequence shown here is derived from an EMBL/GenBank/DDBJ whole genome shotgun (WGS) entry which is preliminary data.</text>
</comment>
<dbReference type="AlphaFoldDB" id="A0A1Y2H738"/>
<sequence length="53" mass="5576">MCADASGAPPSLLYMISLSSADPVAVKSCVFACAHCKYGTNCTRKVCHFAHPN</sequence>
<accession>A0A1Y2H738</accession>